<keyword evidence="4" id="KW-0808">Transferase</keyword>
<dbReference type="Gene3D" id="3.40.50.2000">
    <property type="entry name" value="Glycogen Phosphorylase B"/>
    <property type="match status" value="1"/>
</dbReference>
<dbReference type="PANTHER" id="PTHR48043:SF119">
    <property type="entry name" value="UDP-GLUCURONOSYLTRANSFERASE"/>
    <property type="match status" value="1"/>
</dbReference>
<name>A0A085LT51_9BILA</name>
<proteinExistence type="inferred from homology"/>
<evidence type="ECO:0000313" key="6">
    <source>
        <dbReference type="EMBL" id="KFD48147.1"/>
    </source>
</evidence>
<feature type="non-terminal residue" evidence="6">
    <location>
        <position position="225"/>
    </location>
</feature>
<dbReference type="PANTHER" id="PTHR48043">
    <property type="entry name" value="EG:EG0003.4 PROTEIN-RELATED"/>
    <property type="match status" value="1"/>
</dbReference>
<evidence type="ECO:0000256" key="3">
    <source>
        <dbReference type="ARBA" id="ARBA00022676"/>
    </source>
</evidence>
<comment type="catalytic activity">
    <reaction evidence="5">
        <text>glucuronate acceptor + UDP-alpha-D-glucuronate = acceptor beta-D-glucuronoside + UDP + H(+)</text>
        <dbReference type="Rhea" id="RHEA:21032"/>
        <dbReference type="ChEBI" id="CHEBI:15378"/>
        <dbReference type="ChEBI" id="CHEBI:58052"/>
        <dbReference type="ChEBI" id="CHEBI:58223"/>
        <dbReference type="ChEBI" id="CHEBI:132367"/>
        <dbReference type="ChEBI" id="CHEBI:132368"/>
        <dbReference type="EC" id="2.4.1.17"/>
    </reaction>
</comment>
<gene>
    <name evidence="6" type="ORF">M513_10985</name>
</gene>
<dbReference type="SUPFAM" id="SSF53756">
    <property type="entry name" value="UDP-Glycosyltransferase/glycogen phosphorylase"/>
    <property type="match status" value="1"/>
</dbReference>
<keyword evidence="3" id="KW-0328">Glycosyltransferase</keyword>
<dbReference type="InterPro" id="IPR002213">
    <property type="entry name" value="UDP_glucos_trans"/>
</dbReference>
<evidence type="ECO:0000256" key="2">
    <source>
        <dbReference type="ARBA" id="ARBA00012544"/>
    </source>
</evidence>
<evidence type="ECO:0000256" key="5">
    <source>
        <dbReference type="ARBA" id="ARBA00047475"/>
    </source>
</evidence>
<comment type="similarity">
    <text evidence="1">Belongs to the UDP-glycosyltransferase family.</text>
</comment>
<dbReference type="Proteomes" id="UP000030764">
    <property type="component" value="Unassembled WGS sequence"/>
</dbReference>
<protein>
    <recommendedName>
        <fullName evidence="2">glucuronosyltransferase</fullName>
        <ecNumber evidence="2">2.4.1.17</ecNumber>
    </recommendedName>
</protein>
<dbReference type="InterPro" id="IPR050271">
    <property type="entry name" value="UDP-glycosyltransferase"/>
</dbReference>
<accession>A0A085LT51</accession>
<keyword evidence="7" id="KW-1185">Reference proteome</keyword>
<dbReference type="EC" id="2.4.1.17" evidence="2"/>
<evidence type="ECO:0000256" key="1">
    <source>
        <dbReference type="ARBA" id="ARBA00009995"/>
    </source>
</evidence>
<reference evidence="6 7" key="1">
    <citation type="journal article" date="2014" name="Nat. Genet.">
        <title>Genome and transcriptome of the porcine whipworm Trichuris suis.</title>
        <authorList>
            <person name="Jex A.R."/>
            <person name="Nejsum P."/>
            <person name="Schwarz E.M."/>
            <person name="Hu L."/>
            <person name="Young N.D."/>
            <person name="Hall R.S."/>
            <person name="Korhonen P.K."/>
            <person name="Liao S."/>
            <person name="Thamsborg S."/>
            <person name="Xia J."/>
            <person name="Xu P."/>
            <person name="Wang S."/>
            <person name="Scheerlinck J.P."/>
            <person name="Hofmann A."/>
            <person name="Sternberg P.W."/>
            <person name="Wang J."/>
            <person name="Gasser R.B."/>
        </authorList>
    </citation>
    <scope>NUCLEOTIDE SEQUENCE [LARGE SCALE GENOMIC DNA]</scope>
    <source>
        <strain evidence="6">DCEP-RM93M</strain>
    </source>
</reference>
<sequence>MHFATSTKDQAWIDYSTTPMLQCMRPLRAVSVPPSVEFSMSMEMYQPCNFKNRAAMTLPWQTKGTLFSRAAIDGFYTNSVYSFGSMSPKLDISLPQSMNTFSLDYECPKAANLNWQGAPIEIIQAISSTFEELPQYQIVWQFNGNISMVSNKSNLKIKPWVPLPSLLQHPKTVLFITHSGIKSFREGVCFAVPMVRPSRSGTTSRLTKPACSALSVTSFAGGILQ</sequence>
<dbReference type="Pfam" id="PF00201">
    <property type="entry name" value="UDPGT"/>
    <property type="match status" value="1"/>
</dbReference>
<evidence type="ECO:0000313" key="7">
    <source>
        <dbReference type="Proteomes" id="UP000030764"/>
    </source>
</evidence>
<evidence type="ECO:0000256" key="4">
    <source>
        <dbReference type="ARBA" id="ARBA00022679"/>
    </source>
</evidence>
<dbReference type="EMBL" id="KL363302">
    <property type="protein sequence ID" value="KFD48147.1"/>
    <property type="molecule type" value="Genomic_DNA"/>
</dbReference>
<dbReference type="GO" id="GO:0015020">
    <property type="term" value="F:glucuronosyltransferase activity"/>
    <property type="evidence" value="ECO:0007669"/>
    <property type="project" value="UniProtKB-EC"/>
</dbReference>
<dbReference type="AlphaFoldDB" id="A0A085LT51"/>
<organism evidence="6 7">
    <name type="scientific">Trichuris suis</name>
    <name type="common">pig whipworm</name>
    <dbReference type="NCBI Taxonomy" id="68888"/>
    <lineage>
        <taxon>Eukaryota</taxon>
        <taxon>Metazoa</taxon>
        <taxon>Ecdysozoa</taxon>
        <taxon>Nematoda</taxon>
        <taxon>Enoplea</taxon>
        <taxon>Dorylaimia</taxon>
        <taxon>Trichinellida</taxon>
        <taxon>Trichuridae</taxon>
        <taxon>Trichuris</taxon>
    </lineage>
</organism>